<gene>
    <name evidence="3" type="ORF">OF801_00415</name>
</gene>
<proteinExistence type="predicted"/>
<dbReference type="Proteomes" id="UP001164042">
    <property type="component" value="Chromosome"/>
</dbReference>
<dbReference type="SUPFAM" id="SSF47090">
    <property type="entry name" value="PGBD-like"/>
    <property type="match status" value="2"/>
</dbReference>
<feature type="domain" description="Peptidoglycan binding-like" evidence="1">
    <location>
        <begin position="83"/>
        <end position="131"/>
    </location>
</feature>
<dbReference type="RefSeq" id="WP_264308270.1">
    <property type="nucleotide sequence ID" value="NZ_CP109635.1"/>
</dbReference>
<dbReference type="Gene3D" id="3.20.20.80">
    <property type="entry name" value="Glycosidases"/>
    <property type="match status" value="1"/>
</dbReference>
<reference evidence="3" key="1">
    <citation type="submission" date="2022-10" db="EMBL/GenBank/DDBJ databases">
        <title>Genome assembly of Lactococcus garvieae isolates from cricket gut.</title>
        <authorList>
            <person name="Luecke A.R."/>
            <person name="Brown A.M.V."/>
            <person name="Wakeman C.A."/>
        </authorList>
    </citation>
    <scope>NUCLEOTIDE SEQUENCE</scope>
    <source>
        <strain evidence="3">Alexii-11_2</strain>
    </source>
</reference>
<accession>A0AA46YTE9</accession>
<evidence type="ECO:0000259" key="2">
    <source>
        <dbReference type="Pfam" id="PF08924"/>
    </source>
</evidence>
<evidence type="ECO:0000313" key="3">
    <source>
        <dbReference type="EMBL" id="UYT10436.1"/>
    </source>
</evidence>
<dbReference type="InterPro" id="IPR017853">
    <property type="entry name" value="GH"/>
</dbReference>
<dbReference type="Gene3D" id="1.10.101.10">
    <property type="entry name" value="PGBD-like superfamily/PGBD"/>
    <property type="match status" value="1"/>
</dbReference>
<organism evidence="3 4">
    <name type="scientific">Lactococcus garvieae</name>
    <dbReference type="NCBI Taxonomy" id="1363"/>
    <lineage>
        <taxon>Bacteria</taxon>
        <taxon>Bacillati</taxon>
        <taxon>Bacillota</taxon>
        <taxon>Bacilli</taxon>
        <taxon>Lactobacillales</taxon>
        <taxon>Streptococcaceae</taxon>
        <taxon>Lactococcus</taxon>
    </lineage>
</organism>
<name>A0AA46YTE9_9LACT</name>
<evidence type="ECO:0000313" key="4">
    <source>
        <dbReference type="Proteomes" id="UP001164042"/>
    </source>
</evidence>
<evidence type="ECO:0000259" key="1">
    <source>
        <dbReference type="Pfam" id="PF01471"/>
    </source>
</evidence>
<protein>
    <submittedName>
        <fullName evidence="3">DUF1906 domain-containing protein</fullName>
    </submittedName>
</protein>
<dbReference type="SUPFAM" id="SSF51445">
    <property type="entry name" value="(Trans)glycosidases"/>
    <property type="match status" value="1"/>
</dbReference>
<dbReference type="InterPro" id="IPR036366">
    <property type="entry name" value="PGBDSf"/>
</dbReference>
<dbReference type="CDD" id="cd06418">
    <property type="entry name" value="GH25_BacA-like"/>
    <property type="match status" value="1"/>
</dbReference>
<dbReference type="InterPro" id="IPR015020">
    <property type="entry name" value="Rv2525c-like_Glyco_Hydro-like"/>
</dbReference>
<dbReference type="InterPro" id="IPR036365">
    <property type="entry name" value="PGBD-like_sf"/>
</dbReference>
<dbReference type="Pfam" id="PF08924">
    <property type="entry name" value="Rv2525c_GlyHyd-like"/>
    <property type="match status" value="1"/>
</dbReference>
<dbReference type="InterPro" id="IPR002477">
    <property type="entry name" value="Peptidoglycan-bd-like"/>
</dbReference>
<feature type="domain" description="Rv2525c-like glycoside hydrolase-like" evidence="2">
    <location>
        <begin position="313"/>
        <end position="498"/>
    </location>
</feature>
<dbReference type="AlphaFoldDB" id="A0AA46YTE9"/>
<sequence>MADEMVLATQKWLNKTYGNIPEFDKCPENGKTGWPTIYSLIEGLQIELGIAHPSLSPIFGPTTSRLFDEKATPKLVDGYKSNIVYLIQGAFWCKGISPGAFDGVYSNYTRQAIIKLQGYAGFDPDGILSSMWAAALFDMSAFVLVPGGDSKVRLIQQNLNLVYHDYFGILPCDGIYQRETNTALIYALQAEEGMLPPGSKDPNGVGVANGVYGPGTTTKTPTLKLNDSGPIVGILQAGLYVNGFYQDGLLNNYFNEDVALAVEQFKEFMILKPVNNIANMPVMKGLLSSAGDTDRWATGADTAAQLTPAQIQTLVKEDVHIIGRYLTGTVGVGADKRDKFLTVEELTNLFNAGISVFPIYQDGGWDMNYFTAFQGASDANTASAAAINLGIPLGTVIYFAVDVDIQDGDIDGTVLSYFGTLAPILRSHGYRVGVYGTRNVCNCMIGAGFAELAFVSDMSTGFSGNLGFPMPRQWAFDQFIEFTIGSGSGAVGIDNDAVSGRDKGFSKLEDSDFIEIHAVLAGIGEVLPLLKDPAIGTISFNQEQKFRSGPYNVYVNLTETANINPGDGPEVIKISNGQIKTDILDKIKKYYGKLVLPIEQQKIDIYNALALKLQNGAIIVTSIKRTDEPEVGVKTVYKFTPKNKPNVSVEWAVEVYLNRDVVKETQPEDMSAYETLLKVSAKLVGADEDVNTIRFFDTHANMLYQNNYNYSQTIASGGVIATFGLRMLQIFTLLI</sequence>
<dbReference type="EMBL" id="CP109635">
    <property type="protein sequence ID" value="UYT10436.1"/>
    <property type="molecule type" value="Genomic_DNA"/>
</dbReference>
<dbReference type="Pfam" id="PF01471">
    <property type="entry name" value="PG_binding_1"/>
    <property type="match status" value="1"/>
</dbReference>